<comment type="catalytic activity">
    <reaction evidence="4">
        <text>O-phospho-L-tyrosyl-[protein] + H2O = L-tyrosyl-[protein] + phosphate</text>
        <dbReference type="Rhea" id="RHEA:10684"/>
        <dbReference type="Rhea" id="RHEA-COMP:10136"/>
        <dbReference type="Rhea" id="RHEA-COMP:20101"/>
        <dbReference type="ChEBI" id="CHEBI:15377"/>
        <dbReference type="ChEBI" id="CHEBI:43474"/>
        <dbReference type="ChEBI" id="CHEBI:46858"/>
        <dbReference type="ChEBI" id="CHEBI:61978"/>
        <dbReference type="EC" id="3.1.3.48"/>
    </reaction>
</comment>
<accession>A0A0C7NR33</accession>
<keyword evidence="6" id="KW-1185">Reference proteome</keyword>
<dbReference type="Pfam" id="PF19567">
    <property type="entry name" value="CpsB_CapC"/>
    <property type="match status" value="1"/>
</dbReference>
<evidence type="ECO:0000256" key="3">
    <source>
        <dbReference type="ARBA" id="ARBA00022801"/>
    </source>
</evidence>
<dbReference type="Proteomes" id="UP000032809">
    <property type="component" value="Chromosome I"/>
</dbReference>
<dbReference type="InterPro" id="IPR016667">
    <property type="entry name" value="Caps_polysacc_synth_CpsB/CapC"/>
</dbReference>
<gene>
    <name evidence="5" type="ORF">DTL3_0973</name>
</gene>
<name>A0A0C7NR33_DEFTU</name>
<dbReference type="EMBL" id="LN824141">
    <property type="protein sequence ID" value="CEP78277.1"/>
    <property type="molecule type" value="Genomic_DNA"/>
</dbReference>
<dbReference type="PANTHER" id="PTHR39181">
    <property type="entry name" value="TYROSINE-PROTEIN PHOSPHATASE YWQE"/>
    <property type="match status" value="1"/>
</dbReference>
<dbReference type="GO" id="GO:0004725">
    <property type="term" value="F:protein tyrosine phosphatase activity"/>
    <property type="evidence" value="ECO:0007669"/>
    <property type="project" value="UniProtKB-EC"/>
</dbReference>
<dbReference type="GO" id="GO:0030145">
    <property type="term" value="F:manganese ion binding"/>
    <property type="evidence" value="ECO:0007669"/>
    <property type="project" value="InterPro"/>
</dbReference>
<evidence type="ECO:0000256" key="1">
    <source>
        <dbReference type="ARBA" id="ARBA00005750"/>
    </source>
</evidence>
<organism evidence="5 6">
    <name type="scientific">Defluviitoga tunisiensis</name>
    <dbReference type="NCBI Taxonomy" id="1006576"/>
    <lineage>
        <taxon>Bacteria</taxon>
        <taxon>Thermotogati</taxon>
        <taxon>Thermotogota</taxon>
        <taxon>Thermotogae</taxon>
        <taxon>Petrotogales</taxon>
        <taxon>Petrotogaceae</taxon>
        <taxon>Defluviitoga</taxon>
    </lineage>
</organism>
<dbReference type="SUPFAM" id="SSF89550">
    <property type="entry name" value="PHP domain-like"/>
    <property type="match status" value="1"/>
</dbReference>
<dbReference type="KEGG" id="dtn:DTL3_0973"/>
<protein>
    <recommendedName>
        <fullName evidence="2">protein-tyrosine-phosphatase</fullName>
        <ecNumber evidence="2">3.1.3.48</ecNumber>
    </recommendedName>
</protein>
<dbReference type="HOGENOM" id="CLU_085966_0_0_0"/>
<dbReference type="PANTHER" id="PTHR39181:SF1">
    <property type="entry name" value="TYROSINE-PROTEIN PHOSPHATASE YWQE"/>
    <property type="match status" value="1"/>
</dbReference>
<keyword evidence="3" id="KW-0378">Hydrolase</keyword>
<comment type="similarity">
    <text evidence="1">Belongs to the metallo-dependent hydrolases superfamily. CpsB/CapC family.</text>
</comment>
<evidence type="ECO:0000256" key="4">
    <source>
        <dbReference type="ARBA" id="ARBA00051722"/>
    </source>
</evidence>
<dbReference type="Gene3D" id="3.20.20.140">
    <property type="entry name" value="Metal-dependent hydrolases"/>
    <property type="match status" value="1"/>
</dbReference>
<dbReference type="RefSeq" id="WP_045087766.1">
    <property type="nucleotide sequence ID" value="NZ_LN824141.1"/>
</dbReference>
<evidence type="ECO:0000256" key="2">
    <source>
        <dbReference type="ARBA" id="ARBA00013064"/>
    </source>
</evidence>
<dbReference type="OrthoDB" id="9788539at2"/>
<reference evidence="6" key="1">
    <citation type="submission" date="2014-11" db="EMBL/GenBank/DDBJ databases">
        <authorList>
            <person name="Wibberg D."/>
        </authorList>
    </citation>
    <scope>NUCLEOTIDE SEQUENCE [LARGE SCALE GENOMIC DNA]</scope>
    <source>
        <strain evidence="6">L3</strain>
    </source>
</reference>
<evidence type="ECO:0000313" key="5">
    <source>
        <dbReference type="EMBL" id="CEP78277.1"/>
    </source>
</evidence>
<dbReference type="EC" id="3.1.3.48" evidence="2"/>
<dbReference type="STRING" id="1006576.DTL3_0973"/>
<dbReference type="AlphaFoldDB" id="A0A0C7NR33"/>
<proteinExistence type="inferred from homology"/>
<evidence type="ECO:0000313" key="6">
    <source>
        <dbReference type="Proteomes" id="UP000032809"/>
    </source>
</evidence>
<sequence>MFIDIHTHLLPTIDDKVKTIEETLYELNRYKRYDITHVVFTPHLNHPVIKTDITQIKDKYQEIKDIVEKNTGIQTYLASELYLTLNYKEFIPFNDTFAFVEFDKTNFPFYALDEIFNLQLDGYEVVLFHAEKHTWLLENKSTLMRLREMGVYFHMDFDGLNTKAGKFYLNHNMVDFLATGNHGRQGKEVDLNLFKKHSNITSKALDILLSPNPEQM</sequence>
<dbReference type="InterPro" id="IPR016195">
    <property type="entry name" value="Pol/histidinol_Pase-like"/>
</dbReference>